<dbReference type="EMBL" id="AP018248">
    <property type="protein sequence ID" value="BAY96158.1"/>
    <property type="molecule type" value="Genomic_DNA"/>
</dbReference>
<proteinExistence type="predicted"/>
<evidence type="ECO:0000313" key="2">
    <source>
        <dbReference type="Proteomes" id="UP000218785"/>
    </source>
</evidence>
<dbReference type="RefSeq" id="WP_045871967.1">
    <property type="nucleotide sequence ID" value="NZ_CAWNJS010000001.1"/>
</dbReference>
<keyword evidence="2" id="KW-1185">Reference proteome</keyword>
<dbReference type="AlphaFoldDB" id="A0A1Z4MRS3"/>
<sequence length="65" mass="7261">MIPTLILAWIVFAILWKIVKTTIRTALTVAAILILLNISFGITPQDIWDMIANLPQTLSQIRSGK</sequence>
<evidence type="ECO:0000313" key="1">
    <source>
        <dbReference type="EMBL" id="BAY96158.1"/>
    </source>
</evidence>
<dbReference type="KEGG" id="ttq:NIES37_00850"/>
<gene>
    <name evidence="1" type="ORF">NIES37_00850</name>
</gene>
<accession>A0A1Z4MRS3</accession>
<dbReference type="Proteomes" id="UP000218785">
    <property type="component" value="Chromosome"/>
</dbReference>
<reference evidence="1 2" key="1">
    <citation type="submission" date="2017-06" db="EMBL/GenBank/DDBJ databases">
        <title>Genome sequencing of cyanobaciteial culture collection at National Institute for Environmental Studies (NIES).</title>
        <authorList>
            <person name="Hirose Y."/>
            <person name="Shimura Y."/>
            <person name="Fujisawa T."/>
            <person name="Nakamura Y."/>
            <person name="Kawachi M."/>
        </authorList>
    </citation>
    <scope>NUCLEOTIDE SEQUENCE [LARGE SCALE GENOMIC DNA]</scope>
    <source>
        <strain evidence="1 2">NIES-37</strain>
    </source>
</reference>
<organism evidence="1 2">
    <name type="scientific">Tolypothrix tenuis PCC 7101</name>
    <dbReference type="NCBI Taxonomy" id="231146"/>
    <lineage>
        <taxon>Bacteria</taxon>
        <taxon>Bacillati</taxon>
        <taxon>Cyanobacteriota</taxon>
        <taxon>Cyanophyceae</taxon>
        <taxon>Nostocales</taxon>
        <taxon>Tolypothrichaceae</taxon>
        <taxon>Tolypothrix</taxon>
    </lineage>
</organism>
<protein>
    <submittedName>
        <fullName evidence="1">Uncharacterized protein</fullName>
    </submittedName>
</protein>
<name>A0A1Z4MRS3_9CYAN</name>